<feature type="coiled-coil region" evidence="1">
    <location>
        <begin position="126"/>
        <end position="153"/>
    </location>
</feature>
<accession>A0A8T9SVS1</accession>
<dbReference type="PANTHER" id="PTHR36180:SF1">
    <property type="entry name" value="ANTA_ANTB ANTIREPRESSOR DOMAIN-CONTAINING PROTEIN"/>
    <property type="match status" value="1"/>
</dbReference>
<reference evidence="3 4" key="1">
    <citation type="submission" date="2022-04" db="EMBL/GenBank/DDBJ databases">
        <title>Hymenobacter sp. isolated from the air.</title>
        <authorList>
            <person name="Won M."/>
            <person name="Lee C.-M."/>
            <person name="Woen H.-Y."/>
            <person name="Kwon S.-W."/>
        </authorList>
    </citation>
    <scope>NUCLEOTIDE SEQUENCE [LARGE SCALE GENOMIC DNA]</scope>
    <source>
        <strain evidence="4">5413 J-13</strain>
    </source>
</reference>
<dbReference type="InterPro" id="IPR013557">
    <property type="entry name" value="AntA/B_antirep"/>
</dbReference>
<keyword evidence="4" id="KW-1185">Reference proteome</keyword>
<dbReference type="KEGG" id="haei:MUN82_01815"/>
<gene>
    <name evidence="3" type="ORF">MUN82_01815</name>
</gene>
<name>A0A8T9SVS1_9BACT</name>
<evidence type="ECO:0000259" key="2">
    <source>
        <dbReference type="Pfam" id="PF08346"/>
    </source>
</evidence>
<keyword evidence="1" id="KW-0175">Coiled coil</keyword>
<sequence length="225" mass="25534">MQDLITITPNPNGNGQQVVSARELHTFLESKQDFSTWIKNRIKKYGFVENVDFEVYHNLVENLEGGRPTIEYALLLDTAKELSMVEGNEKGRIARRYFIQCEKQLKEIAAKPQSQLDILAGAIQALQHQEQRMVAVETDVADVQQEVKQLQHAYENNVIPLDYYAVAGYCKKQKKTLTPADVQRMGKLATALSKDSEYPKRFIPDAKYGQVGVYHVSVLKLVTGF</sequence>
<protein>
    <submittedName>
        <fullName evidence="3">AntA/AntB antirepressor family protein</fullName>
    </submittedName>
</protein>
<proteinExistence type="predicted"/>
<dbReference type="Pfam" id="PF08346">
    <property type="entry name" value="AntA"/>
    <property type="match status" value="1"/>
</dbReference>
<dbReference type="PANTHER" id="PTHR36180">
    <property type="entry name" value="DNA-BINDING PROTEIN-RELATED-RELATED"/>
    <property type="match status" value="1"/>
</dbReference>
<evidence type="ECO:0000313" key="3">
    <source>
        <dbReference type="EMBL" id="UOR05847.1"/>
    </source>
</evidence>
<organism evidence="3 4">
    <name type="scientific">Hymenobacter aerilatus</name>
    <dbReference type="NCBI Taxonomy" id="2932251"/>
    <lineage>
        <taxon>Bacteria</taxon>
        <taxon>Pseudomonadati</taxon>
        <taxon>Bacteroidota</taxon>
        <taxon>Cytophagia</taxon>
        <taxon>Cytophagales</taxon>
        <taxon>Hymenobacteraceae</taxon>
        <taxon>Hymenobacter</taxon>
    </lineage>
</organism>
<evidence type="ECO:0000256" key="1">
    <source>
        <dbReference type="SAM" id="Coils"/>
    </source>
</evidence>
<dbReference type="EMBL" id="CP095053">
    <property type="protein sequence ID" value="UOR05847.1"/>
    <property type="molecule type" value="Genomic_DNA"/>
</dbReference>
<dbReference type="Proteomes" id="UP000829925">
    <property type="component" value="Chromosome"/>
</dbReference>
<feature type="domain" description="AntA/AntB antirepressor" evidence="2">
    <location>
        <begin position="19"/>
        <end position="86"/>
    </location>
</feature>
<evidence type="ECO:0000313" key="4">
    <source>
        <dbReference type="Proteomes" id="UP000829925"/>
    </source>
</evidence>
<dbReference type="AlphaFoldDB" id="A0A8T9SVS1"/>
<dbReference type="RefSeq" id="WP_245094418.1">
    <property type="nucleotide sequence ID" value="NZ_CP095053.1"/>
</dbReference>